<keyword evidence="4" id="KW-1185">Reference proteome</keyword>
<gene>
    <name evidence="3" type="ORF">Sdiek1_1362</name>
</gene>
<protein>
    <submittedName>
        <fullName evidence="3">Tungstate-binding protein TupA</fullName>
    </submittedName>
</protein>
<keyword evidence="1" id="KW-0732">Signal</keyword>
<evidence type="ECO:0000259" key="2">
    <source>
        <dbReference type="Pfam" id="PF12849"/>
    </source>
</evidence>
<evidence type="ECO:0000256" key="1">
    <source>
        <dbReference type="SAM" id="SignalP"/>
    </source>
</evidence>
<dbReference type="KEGG" id="suls:Sdiek1_1362"/>
<dbReference type="PANTHER" id="PTHR37945:SF1">
    <property type="entry name" value="EXTRACELLULAR TUNGSTATE BINDING PROTEIN"/>
    <property type="match status" value="1"/>
</dbReference>
<evidence type="ECO:0000313" key="4">
    <source>
        <dbReference type="Proteomes" id="UP000196005"/>
    </source>
</evidence>
<feature type="domain" description="PBP" evidence="2">
    <location>
        <begin position="30"/>
        <end position="246"/>
    </location>
</feature>
<organism evidence="3 4">
    <name type="scientific">Sulfurospirillum diekertiae</name>
    <dbReference type="NCBI Taxonomy" id="1854492"/>
    <lineage>
        <taxon>Bacteria</taxon>
        <taxon>Pseudomonadati</taxon>
        <taxon>Campylobacterota</taxon>
        <taxon>Epsilonproteobacteria</taxon>
        <taxon>Campylobacterales</taxon>
        <taxon>Sulfurospirillaceae</taxon>
        <taxon>Sulfurospirillum</taxon>
    </lineage>
</organism>
<evidence type="ECO:0000313" key="3">
    <source>
        <dbReference type="EMBL" id="ARU48526.1"/>
    </source>
</evidence>
<feature type="chain" id="PRO_5013050260" evidence="1">
    <location>
        <begin position="19"/>
        <end position="279"/>
    </location>
</feature>
<dbReference type="Pfam" id="PF12849">
    <property type="entry name" value="PBP_like_2"/>
    <property type="match status" value="1"/>
</dbReference>
<reference evidence="4" key="1">
    <citation type="submission" date="2017-05" db="EMBL/GenBank/DDBJ databases">
        <title>Dechlorination kinetics govern the competition between two new strains of the genus Sulfurospirillum.</title>
        <authorList>
            <person name="Buttet G.F."/>
            <person name="Murray A.M."/>
            <person name="Goris T."/>
            <person name="Burion M."/>
            <person name="Lin B."/>
            <person name="Rolle M."/>
            <person name="Maillard J."/>
        </authorList>
    </citation>
    <scope>NUCLEOTIDE SEQUENCE [LARGE SCALE GENOMIC DNA]</scope>
    <source>
        <strain evidence="4">SL2-1</strain>
    </source>
</reference>
<feature type="signal peptide" evidence="1">
    <location>
        <begin position="1"/>
        <end position="18"/>
    </location>
</feature>
<dbReference type="Gene3D" id="3.40.190.10">
    <property type="entry name" value="Periplasmic binding protein-like II"/>
    <property type="match status" value="2"/>
</dbReference>
<dbReference type="OrthoDB" id="186379at2"/>
<dbReference type="InterPro" id="IPR052738">
    <property type="entry name" value="ABC-Tungstate_binding"/>
</dbReference>
<sequence>MLSKVLITTLALCSVMFAANCTERYGKGALEIKLATGSPGELGLVKVLAEEFAKSNDITLCWIKAGSGESLSLLKNKEVDLIMVHAPKGEKEALKEGWASDRSLIGSNEFYITGPKKDPALIKDSSSVVEAYSRIAAKKALFYTRADNSGTHKKELEIWKKANISPEGSWYTINKDFMLATLKKADTTGAYFMTDSSTWVAAQKELKNMKILFRGDIFLVNTYNALKQNGLETPQKNMSAKFIEFVTKGDGQKVIRSFGKELYGEAIYNDAEYAKKYDR</sequence>
<name>A0A1Y0HLR4_9BACT</name>
<dbReference type="AlphaFoldDB" id="A0A1Y0HLR4"/>
<dbReference type="InterPro" id="IPR024370">
    <property type="entry name" value="PBP_domain"/>
</dbReference>
<proteinExistence type="predicted"/>
<dbReference type="Proteomes" id="UP000196005">
    <property type="component" value="Chromosome"/>
</dbReference>
<dbReference type="RefSeq" id="WP_087438471.1">
    <property type="nucleotide sequence ID" value="NZ_CP021416.1"/>
</dbReference>
<accession>A0A1Y0HLR4</accession>
<dbReference type="PANTHER" id="PTHR37945">
    <property type="entry name" value="EXTRACELLULAR TUNGSTATE BINDING PROTEIN"/>
    <property type="match status" value="1"/>
</dbReference>
<dbReference type="EMBL" id="CP021416">
    <property type="protein sequence ID" value="ARU48526.1"/>
    <property type="molecule type" value="Genomic_DNA"/>
</dbReference>
<dbReference type="SUPFAM" id="SSF53850">
    <property type="entry name" value="Periplasmic binding protein-like II"/>
    <property type="match status" value="1"/>
</dbReference>